<dbReference type="InterPro" id="IPR052016">
    <property type="entry name" value="Bact_Sigma-Reg"/>
</dbReference>
<keyword evidence="2" id="KW-1133">Transmembrane helix</keyword>
<keyword evidence="2" id="KW-0812">Transmembrane</keyword>
<dbReference type="InterPro" id="IPR036457">
    <property type="entry name" value="PPM-type-like_dom_sf"/>
</dbReference>
<feature type="transmembrane region" description="Helical" evidence="2">
    <location>
        <begin position="72"/>
        <end position="98"/>
    </location>
</feature>
<feature type="transmembrane region" description="Helical" evidence="2">
    <location>
        <begin position="239"/>
        <end position="257"/>
    </location>
</feature>
<dbReference type="Pfam" id="PF19732">
    <property type="entry name" value="SpoIIE_N"/>
    <property type="match status" value="1"/>
</dbReference>
<keyword evidence="2" id="KW-0472">Membrane</keyword>
<accession>A0A9D1PN67</accession>
<dbReference type="Gene3D" id="3.60.40.10">
    <property type="entry name" value="PPM-type phosphatase domain"/>
    <property type="match status" value="1"/>
</dbReference>
<feature type="domain" description="PPM-type phosphatase" evidence="3">
    <location>
        <begin position="575"/>
        <end position="785"/>
    </location>
</feature>
<proteinExistence type="predicted"/>
<dbReference type="InterPro" id="IPR001932">
    <property type="entry name" value="PPM-type_phosphatase-like_dom"/>
</dbReference>
<dbReference type="Pfam" id="PF07228">
    <property type="entry name" value="SpoIIE"/>
    <property type="match status" value="1"/>
</dbReference>
<dbReference type="InterPro" id="IPR045768">
    <property type="entry name" value="SpoIIE_N"/>
</dbReference>
<dbReference type="InterPro" id="IPR014221">
    <property type="entry name" value="SpoII_E"/>
</dbReference>
<feature type="transmembrane region" description="Helical" evidence="2">
    <location>
        <begin position="208"/>
        <end position="232"/>
    </location>
</feature>
<dbReference type="SUPFAM" id="SSF81606">
    <property type="entry name" value="PP2C-like"/>
    <property type="match status" value="1"/>
</dbReference>
<comment type="caution">
    <text evidence="4">The sequence shown here is derived from an EMBL/GenBank/DDBJ whole genome shotgun (WGS) entry which is preliminary data.</text>
</comment>
<gene>
    <name evidence="4" type="primary">spoIIE</name>
    <name evidence="4" type="ORF">H9895_11215</name>
</gene>
<feature type="transmembrane region" description="Helical" evidence="2">
    <location>
        <begin position="135"/>
        <end position="155"/>
    </location>
</feature>
<evidence type="ECO:0000259" key="3">
    <source>
        <dbReference type="PROSITE" id="PS51746"/>
    </source>
</evidence>
<reference evidence="4" key="2">
    <citation type="submission" date="2021-04" db="EMBL/GenBank/DDBJ databases">
        <authorList>
            <person name="Gilroy R."/>
        </authorList>
    </citation>
    <scope>NUCLEOTIDE SEQUENCE</scope>
    <source>
        <strain evidence="4">CHK169-2315</strain>
    </source>
</reference>
<dbReference type="EMBL" id="DXHX01000161">
    <property type="protein sequence ID" value="HIV75633.1"/>
    <property type="molecule type" value="Genomic_DNA"/>
</dbReference>
<evidence type="ECO:0000256" key="2">
    <source>
        <dbReference type="SAM" id="Phobius"/>
    </source>
</evidence>
<evidence type="ECO:0000256" key="1">
    <source>
        <dbReference type="ARBA" id="ARBA00022801"/>
    </source>
</evidence>
<dbReference type="GO" id="GO:0004722">
    <property type="term" value="F:protein serine/threonine phosphatase activity"/>
    <property type="evidence" value="ECO:0007669"/>
    <property type="project" value="UniProtKB-EC"/>
</dbReference>
<keyword evidence="1 4" id="KW-0378">Hydrolase</keyword>
<feature type="transmembrane region" description="Helical" evidence="2">
    <location>
        <begin position="176"/>
        <end position="196"/>
    </location>
</feature>
<protein>
    <submittedName>
        <fullName evidence="4">Stage II sporulation protein E</fullName>
        <ecNumber evidence="4">3.1.3.16</ecNumber>
    </submittedName>
</protein>
<evidence type="ECO:0000313" key="5">
    <source>
        <dbReference type="Proteomes" id="UP000823937"/>
    </source>
</evidence>
<reference evidence="4" key="1">
    <citation type="journal article" date="2021" name="PeerJ">
        <title>Extensive microbial diversity within the chicken gut microbiome revealed by metagenomics and culture.</title>
        <authorList>
            <person name="Gilroy R."/>
            <person name="Ravi A."/>
            <person name="Getino M."/>
            <person name="Pursley I."/>
            <person name="Horton D.L."/>
            <person name="Alikhan N.F."/>
            <person name="Baker D."/>
            <person name="Gharbi K."/>
            <person name="Hall N."/>
            <person name="Watson M."/>
            <person name="Adriaenssens E.M."/>
            <person name="Foster-Nyarko E."/>
            <person name="Jarju S."/>
            <person name="Secka A."/>
            <person name="Antonio M."/>
            <person name="Oren A."/>
            <person name="Chaudhuri R.R."/>
            <person name="La Ragione R."/>
            <person name="Hildebrand F."/>
            <person name="Pallen M.J."/>
        </authorList>
    </citation>
    <scope>NUCLEOTIDE SEQUENCE</scope>
    <source>
        <strain evidence="4">CHK169-2315</strain>
    </source>
</reference>
<dbReference type="Proteomes" id="UP000823937">
    <property type="component" value="Unassembled WGS sequence"/>
</dbReference>
<evidence type="ECO:0000313" key="4">
    <source>
        <dbReference type="EMBL" id="HIV75633.1"/>
    </source>
</evidence>
<feature type="transmembrane region" description="Helical" evidence="2">
    <location>
        <begin position="110"/>
        <end position="129"/>
    </location>
</feature>
<dbReference type="PANTHER" id="PTHR43156">
    <property type="entry name" value="STAGE II SPORULATION PROTEIN E-RELATED"/>
    <property type="match status" value="1"/>
</dbReference>
<dbReference type="PANTHER" id="PTHR43156:SF2">
    <property type="entry name" value="STAGE II SPORULATION PROTEIN E"/>
    <property type="match status" value="1"/>
</dbReference>
<name>A0A9D1PN67_9BACI</name>
<dbReference type="PROSITE" id="PS51746">
    <property type="entry name" value="PPM_2"/>
    <property type="match status" value="1"/>
</dbReference>
<dbReference type="NCBIfam" id="TIGR02865">
    <property type="entry name" value="spore_II_E"/>
    <property type="match status" value="1"/>
</dbReference>
<dbReference type="AlphaFoldDB" id="A0A9D1PN67"/>
<organism evidence="4 5">
    <name type="scientific">Candidatus Pseudogracilibacillus intestinigallinarum</name>
    <dbReference type="NCBI Taxonomy" id="2838742"/>
    <lineage>
        <taxon>Bacteria</taxon>
        <taxon>Bacillati</taxon>
        <taxon>Bacillota</taxon>
        <taxon>Bacilli</taxon>
        <taxon>Bacillales</taxon>
        <taxon>Bacillaceae</taxon>
        <taxon>Pseudogracilibacillus</taxon>
    </lineage>
</organism>
<dbReference type="EC" id="3.1.3.16" evidence="4"/>
<dbReference type="SMART" id="SM00331">
    <property type="entry name" value="PP2C_SIG"/>
    <property type="match status" value="1"/>
</dbReference>
<sequence length="804" mass="90193">MSETVQSNMAFKDRNLYMMFYTFLMEKNIFLWATALLLGRAVILFELSPFALPFFAACMVYGQKRLSILSFWMIIGACTYSIEQAIFIVLSLSLFVFLMKLLPQQRQTKWVMTCLFIAMVAPRFLIHMLQMKLTIYHGVSFLVEACLALILWMIFTQSMALFSFKSYTVTLKNEEVISIIILLASILTGFIGWNIYDVSLASVFARWIVLVIACVGGAAIGATVGVVTGLILSLANITNLYEMSLLAFAGLLGGLLYEGKKFGTSSGLLIGTLLVSTYGEIGAIGSNMMASIVAVCLFYMMPKQLLYTLSKYIPGTAAYTYEERKHLQKMRDVTAKRVEQYSDVFEALSESFLSSSMKEQQPASLNETDYFLSFVTEKTCQNCFMKQRCWVRKFEDTYVLMENMKDVLLHGGSIHDMQRAQFDRHCVKSTEVIEVMKNEISLLSLNKQLKEQVAESKKIVADQLQGVSQMMDNFAKEIVKERHRHEQKEIEIVRALQQMHISLEKIDIYQLEKGNIDMELALIFHDYHGEGAKVIAPLLSHVLNETIVVEKEEISPFPNGVSFLTFRSAKQYTIETGVATAAKGGGLISGDCHLLTEVGKGKYALAISDGMGNGLRAREESSETLRLLKQLLQTGISESVAIESINSILALRTSDEIFATLDLAIVNLQNASLRFVKIGSVPSFLKRGDEVIQIDGSSLPIGIIQQVEVDMIQQTLKQGDIVIMMSDGLYDGIVHVTHDEKQLQQKIAQIETDDPQHIADLLLEDVVRDNGGTIRDDMTVVVFKIDKYRPKWKPIPVMEQIATS</sequence>